<evidence type="ECO:0000313" key="2">
    <source>
        <dbReference type="EMBL" id="AAO04692.1"/>
    </source>
</evidence>
<protein>
    <recommendedName>
        <fullName evidence="4">Mid2-like cell wall stress sensor domain protein</fullName>
    </recommendedName>
</protein>
<proteinExistence type="predicted"/>
<dbReference type="eggNOG" id="ENOG5030G22">
    <property type="taxonomic scope" value="Bacteria"/>
</dbReference>
<reference evidence="2 3" key="1">
    <citation type="journal article" date="2003" name="Mol. Microbiol.">
        <title>Genome-based analysis of virulence genes in a non-biofilm-forming Staphylococcus epidermidis strain (ATCC 12228).</title>
        <authorList>
            <person name="Zhang Y.Q."/>
            <person name="Ren S.X."/>
            <person name="Li H.L."/>
            <person name="Wang Y.X."/>
            <person name="Fu G."/>
            <person name="Yang J."/>
            <person name="Qin Z.Q."/>
            <person name="Miao Y.G."/>
            <person name="Wang W.Y."/>
            <person name="Chen R.S."/>
            <person name="Shen Y."/>
            <person name="Chen Z."/>
            <person name="Yuan Z.H."/>
            <person name="Zhao G.P."/>
            <person name="Qu D."/>
            <person name="Danchin A."/>
            <person name="Wen Y.M."/>
        </authorList>
    </citation>
    <scope>NUCLEOTIDE SEQUENCE [LARGE SCALE GENOMIC DNA]</scope>
    <source>
        <strain evidence="3">ATCC 12228 / FDA PCI 1200</strain>
    </source>
</reference>
<accession>A0A0H2VG51</accession>
<dbReference type="HOGENOM" id="CLU_210456_0_0_9"/>
<keyword evidence="1" id="KW-0812">Transmembrane</keyword>
<keyword evidence="1" id="KW-1133">Transmembrane helix</keyword>
<sequence>MSMSNLWIIFAVTVLIAVYSAIEVFTNLNHKQQPRFKYFTIAFVVFIILAIIEVIFLAQ</sequence>
<dbReference type="OrthoDB" id="2413257at2"/>
<evidence type="ECO:0008006" key="4">
    <source>
        <dbReference type="Google" id="ProtNLM"/>
    </source>
</evidence>
<evidence type="ECO:0000313" key="3">
    <source>
        <dbReference type="Proteomes" id="UP000001411"/>
    </source>
</evidence>
<organism evidence="2 3">
    <name type="scientific">Staphylococcus epidermidis (strain ATCC 12228 / FDA PCI 1200)</name>
    <dbReference type="NCBI Taxonomy" id="176280"/>
    <lineage>
        <taxon>Bacteria</taxon>
        <taxon>Bacillati</taxon>
        <taxon>Bacillota</taxon>
        <taxon>Bacilli</taxon>
        <taxon>Bacillales</taxon>
        <taxon>Staphylococcaceae</taxon>
        <taxon>Staphylococcus</taxon>
    </lineage>
</organism>
<evidence type="ECO:0000256" key="1">
    <source>
        <dbReference type="SAM" id="Phobius"/>
    </source>
</evidence>
<dbReference type="EMBL" id="AE015929">
    <property type="protein sequence ID" value="AAO04692.1"/>
    <property type="molecule type" value="Genomic_DNA"/>
</dbReference>
<feature type="transmembrane region" description="Helical" evidence="1">
    <location>
        <begin position="38"/>
        <end position="58"/>
    </location>
</feature>
<dbReference type="Proteomes" id="UP000001411">
    <property type="component" value="Chromosome"/>
</dbReference>
<gene>
    <name evidence="2" type="ordered locus">SE_1095</name>
</gene>
<dbReference type="PATRIC" id="fig|176280.10.peg.1071"/>
<keyword evidence="1" id="KW-0472">Membrane</keyword>
<dbReference type="AlphaFoldDB" id="A0A0H2VG51"/>
<feature type="transmembrane region" description="Helical" evidence="1">
    <location>
        <begin position="6"/>
        <end position="26"/>
    </location>
</feature>
<dbReference type="KEGG" id="sep:SE_1095"/>
<name>A0A0H2VG51_STAES</name>